<evidence type="ECO:0000313" key="1">
    <source>
        <dbReference type="EMBL" id="SHM07273.1"/>
    </source>
</evidence>
<dbReference type="AlphaFoldDB" id="A0A1M7FTB9"/>
<sequence length="90" mass="9946">MLSRRARGTSFSLSLNPTAAAVVVVPSDLVRMIKLVVRPTSVLTAEPLLAPIIMSHFPVPRHQAVFDFRRPLMDADQIWDLLPMILAKAA</sequence>
<gene>
    <name evidence="1" type="ORF">SAMN05878437_1085</name>
</gene>
<accession>A0A1M7FTB9</accession>
<reference evidence="1 2" key="1">
    <citation type="submission" date="2016-11" db="EMBL/GenBank/DDBJ databases">
        <authorList>
            <person name="Jaros S."/>
            <person name="Januszkiewicz K."/>
            <person name="Wedrychowicz H."/>
        </authorList>
    </citation>
    <scope>NUCLEOTIDE SEQUENCE [LARGE SCALE GENOMIC DNA]</scope>
    <source>
        <strain evidence="1 2">ACAM 12</strain>
    </source>
</reference>
<dbReference type="Proteomes" id="UP000190911">
    <property type="component" value="Chromosome I"/>
</dbReference>
<protein>
    <submittedName>
        <fullName evidence="1">Uncharacterized protein</fullName>
    </submittedName>
</protein>
<proteinExistence type="predicted"/>
<dbReference type="InParanoid" id="A0A1M7FTB9"/>
<evidence type="ECO:0000313" key="2">
    <source>
        <dbReference type="Proteomes" id="UP000190911"/>
    </source>
</evidence>
<name>A0A1M7FTB9_9GAMM</name>
<organism evidence="1 2">
    <name type="scientific">Vreelandella subglaciescola</name>
    <dbReference type="NCBI Taxonomy" id="29571"/>
    <lineage>
        <taxon>Bacteria</taxon>
        <taxon>Pseudomonadati</taxon>
        <taxon>Pseudomonadota</taxon>
        <taxon>Gammaproteobacteria</taxon>
        <taxon>Oceanospirillales</taxon>
        <taxon>Halomonadaceae</taxon>
        <taxon>Vreelandella</taxon>
    </lineage>
</organism>
<dbReference type="EMBL" id="LT670847">
    <property type="protein sequence ID" value="SHM07273.1"/>
    <property type="molecule type" value="Genomic_DNA"/>
</dbReference>
<keyword evidence="2" id="KW-1185">Reference proteome</keyword>